<evidence type="ECO:0000313" key="1">
    <source>
        <dbReference type="EMBL" id="MBB3326367.1"/>
    </source>
</evidence>
<name>A0A7W5JU42_9ACTN</name>
<dbReference type="EMBL" id="JACHZG010000001">
    <property type="protein sequence ID" value="MBB3326367.1"/>
    <property type="molecule type" value="Genomic_DNA"/>
</dbReference>
<evidence type="ECO:0000313" key="2">
    <source>
        <dbReference type="Proteomes" id="UP000565572"/>
    </source>
</evidence>
<sequence>MLSVNGATLYVATVRHDGNLVRYLGYSDVALDRGRELGNVSDSIRFVR</sequence>
<accession>A0A7W5JU42</accession>
<dbReference type="AlphaFoldDB" id="A0A7W5JU42"/>
<comment type="caution">
    <text evidence="1">The sequence shown here is derived from an EMBL/GenBank/DDBJ whole genome shotgun (WGS) entry which is preliminary data.</text>
</comment>
<organism evidence="1 2">
    <name type="scientific">Microlunatus antarcticus</name>
    <dbReference type="NCBI Taxonomy" id="53388"/>
    <lineage>
        <taxon>Bacteria</taxon>
        <taxon>Bacillati</taxon>
        <taxon>Actinomycetota</taxon>
        <taxon>Actinomycetes</taxon>
        <taxon>Propionibacteriales</taxon>
        <taxon>Propionibacteriaceae</taxon>
        <taxon>Microlunatus</taxon>
    </lineage>
</organism>
<keyword evidence="2" id="KW-1185">Reference proteome</keyword>
<dbReference type="Proteomes" id="UP000565572">
    <property type="component" value="Unassembled WGS sequence"/>
</dbReference>
<reference evidence="1 2" key="1">
    <citation type="submission" date="2020-08" db="EMBL/GenBank/DDBJ databases">
        <title>Sequencing the genomes of 1000 actinobacteria strains.</title>
        <authorList>
            <person name="Klenk H.-P."/>
        </authorList>
    </citation>
    <scope>NUCLEOTIDE SEQUENCE [LARGE SCALE GENOMIC DNA]</scope>
    <source>
        <strain evidence="1 2">DSM 11053</strain>
    </source>
</reference>
<proteinExistence type="predicted"/>
<protein>
    <submittedName>
        <fullName evidence="1">Uncharacterized protein</fullName>
    </submittedName>
</protein>
<gene>
    <name evidence="1" type="ORF">FHX39_001311</name>
</gene>
<dbReference type="RefSeq" id="WP_183337326.1">
    <property type="nucleotide sequence ID" value="NZ_JACHZG010000001.1"/>
</dbReference>